<dbReference type="Proteomes" id="UP000293846">
    <property type="component" value="Unassembled WGS sequence"/>
</dbReference>
<dbReference type="RefSeq" id="WP_131239688.1">
    <property type="nucleotide sequence ID" value="NZ_SJTH01000125.1"/>
</dbReference>
<accession>A0A4R1AQL6</accession>
<dbReference type="AlphaFoldDB" id="A0A4R1AQL6"/>
<proteinExistence type="predicted"/>
<reference evidence="1 2" key="1">
    <citation type="submission" date="2019-03" db="EMBL/GenBank/DDBJ databases">
        <authorList>
            <person name="Jensen L."/>
            <person name="Storgaard J."/>
            <person name="Sulaj E."/>
            <person name="Schramm A."/>
            <person name="Marshall I.P.G."/>
        </authorList>
    </citation>
    <scope>NUCLEOTIDE SEQUENCE [LARGE SCALE GENOMIC DNA]</scope>
    <source>
        <strain evidence="1 2">2017H2G3</strain>
    </source>
</reference>
<dbReference type="EMBL" id="SJTH01000125">
    <property type="protein sequence ID" value="TCJ00017.1"/>
    <property type="molecule type" value="Genomic_DNA"/>
</dbReference>
<evidence type="ECO:0000313" key="1">
    <source>
        <dbReference type="EMBL" id="TCJ00017.1"/>
    </source>
</evidence>
<protein>
    <submittedName>
        <fullName evidence="1">Uncharacterized protein</fullName>
    </submittedName>
</protein>
<keyword evidence="2" id="KW-1185">Reference proteome</keyword>
<name>A0A4R1AQL6_9BACI</name>
<sequence>MKIVDDDLKNPRAVYCYFCCDCDCDERFYLESLIEPVDVTCPKCGNDDIAISSAHLNELDLLQS</sequence>
<organism evidence="1 2">
    <name type="scientific">Cytobacillus praedii</name>
    <dbReference type="NCBI Taxonomy" id="1742358"/>
    <lineage>
        <taxon>Bacteria</taxon>
        <taxon>Bacillati</taxon>
        <taxon>Bacillota</taxon>
        <taxon>Bacilli</taxon>
        <taxon>Bacillales</taxon>
        <taxon>Bacillaceae</taxon>
        <taxon>Cytobacillus</taxon>
    </lineage>
</organism>
<gene>
    <name evidence="1" type="ORF">E0Y62_26960</name>
</gene>
<evidence type="ECO:0000313" key="2">
    <source>
        <dbReference type="Proteomes" id="UP000293846"/>
    </source>
</evidence>
<comment type="caution">
    <text evidence="1">The sequence shown here is derived from an EMBL/GenBank/DDBJ whole genome shotgun (WGS) entry which is preliminary data.</text>
</comment>